<comment type="caution">
    <text evidence="9">The sequence shown here is derived from an EMBL/GenBank/DDBJ whole genome shotgun (WGS) entry which is preliminary data.</text>
</comment>
<dbReference type="GO" id="GO:0042806">
    <property type="term" value="F:fucose binding"/>
    <property type="evidence" value="ECO:0007669"/>
    <property type="project" value="UniProtKB-ARBA"/>
</dbReference>
<comment type="function">
    <text evidence="1">Acts as a defensive agent. Recognizes blood group fucosylated oligosaccharides including A, B, H and Lewis B-type antigens. Does not recognize Lewis A antigen and has low affinity for monovalent haptens.</text>
</comment>
<comment type="similarity">
    <text evidence="2">Belongs to the fucolectin family.</text>
</comment>
<dbReference type="GO" id="GO:0001868">
    <property type="term" value="P:regulation of complement activation, lectin pathway"/>
    <property type="evidence" value="ECO:0007669"/>
    <property type="project" value="UniProtKB-ARBA"/>
</dbReference>
<evidence type="ECO:0000256" key="5">
    <source>
        <dbReference type="ARBA" id="ARBA00022734"/>
    </source>
</evidence>
<feature type="domain" description="Fucolectin tachylectin-4 pentraxin-1" evidence="8">
    <location>
        <begin position="17"/>
        <end position="154"/>
    </location>
</feature>
<dbReference type="Gene3D" id="2.60.120.260">
    <property type="entry name" value="Galactose-binding domain-like"/>
    <property type="match status" value="1"/>
</dbReference>
<dbReference type="PANTHER" id="PTHR45713:SF6">
    <property type="entry name" value="F5_8 TYPE C DOMAIN-CONTAINING PROTEIN"/>
    <property type="match status" value="1"/>
</dbReference>
<evidence type="ECO:0000313" key="10">
    <source>
        <dbReference type="Proteomes" id="UP001186944"/>
    </source>
</evidence>
<dbReference type="InterPro" id="IPR006585">
    <property type="entry name" value="FTP1"/>
</dbReference>
<dbReference type="InterPro" id="IPR008979">
    <property type="entry name" value="Galactose-bd-like_sf"/>
</dbReference>
<keyword evidence="6" id="KW-0106">Calcium</keyword>
<evidence type="ECO:0000256" key="7">
    <source>
        <dbReference type="ARBA" id="ARBA00023157"/>
    </source>
</evidence>
<evidence type="ECO:0000256" key="6">
    <source>
        <dbReference type="ARBA" id="ARBA00022837"/>
    </source>
</evidence>
<evidence type="ECO:0000313" key="9">
    <source>
        <dbReference type="EMBL" id="KAK3106507.1"/>
    </source>
</evidence>
<dbReference type="SMART" id="SM00607">
    <property type="entry name" value="FTP"/>
    <property type="match status" value="1"/>
</dbReference>
<protein>
    <recommendedName>
        <fullName evidence="8">Fucolectin tachylectin-4 pentraxin-1 domain-containing protein</fullName>
    </recommendedName>
</protein>
<dbReference type="GO" id="GO:0046872">
    <property type="term" value="F:metal ion binding"/>
    <property type="evidence" value="ECO:0007669"/>
    <property type="project" value="UniProtKB-KW"/>
</dbReference>
<dbReference type="PANTHER" id="PTHR45713">
    <property type="entry name" value="FTP DOMAIN-CONTAINING PROTEIN"/>
    <property type="match status" value="1"/>
</dbReference>
<dbReference type="EMBL" id="VSWD01000003">
    <property type="protein sequence ID" value="KAK3106507.1"/>
    <property type="molecule type" value="Genomic_DNA"/>
</dbReference>
<evidence type="ECO:0000259" key="8">
    <source>
        <dbReference type="SMART" id="SM00607"/>
    </source>
</evidence>
<evidence type="ECO:0000256" key="1">
    <source>
        <dbReference type="ARBA" id="ARBA00002219"/>
    </source>
</evidence>
<organism evidence="9 10">
    <name type="scientific">Pinctada imbricata</name>
    <name type="common">Atlantic pearl-oyster</name>
    <name type="synonym">Pinctada martensii</name>
    <dbReference type="NCBI Taxonomy" id="66713"/>
    <lineage>
        <taxon>Eukaryota</taxon>
        <taxon>Metazoa</taxon>
        <taxon>Spiralia</taxon>
        <taxon>Lophotrochozoa</taxon>
        <taxon>Mollusca</taxon>
        <taxon>Bivalvia</taxon>
        <taxon>Autobranchia</taxon>
        <taxon>Pteriomorphia</taxon>
        <taxon>Pterioida</taxon>
        <taxon>Pterioidea</taxon>
        <taxon>Pteriidae</taxon>
        <taxon>Pinctada</taxon>
    </lineage>
</organism>
<keyword evidence="10" id="KW-1185">Reference proteome</keyword>
<accession>A0AA89C557</accession>
<proteinExistence type="inferred from homology"/>
<evidence type="ECO:0000256" key="2">
    <source>
        <dbReference type="ARBA" id="ARBA00010147"/>
    </source>
</evidence>
<dbReference type="Proteomes" id="UP001186944">
    <property type="component" value="Unassembled WGS sequence"/>
</dbReference>
<gene>
    <name evidence="9" type="ORF">FSP39_021364</name>
</gene>
<dbReference type="AlphaFoldDB" id="A0AA89C557"/>
<dbReference type="Pfam" id="PF22633">
    <property type="entry name" value="F5_F8_type_C_2"/>
    <property type="match status" value="1"/>
</dbReference>
<keyword evidence="5" id="KW-0430">Lectin</keyword>
<dbReference type="InterPro" id="IPR051941">
    <property type="entry name" value="BG_Antigen-Binding_Lectin"/>
</dbReference>
<evidence type="ECO:0000256" key="4">
    <source>
        <dbReference type="ARBA" id="ARBA00022723"/>
    </source>
</evidence>
<reference evidence="9" key="1">
    <citation type="submission" date="2019-08" db="EMBL/GenBank/DDBJ databases">
        <title>The improved chromosome-level genome for the pearl oyster Pinctada fucata martensii using PacBio sequencing and Hi-C.</title>
        <authorList>
            <person name="Zheng Z."/>
        </authorList>
    </citation>
    <scope>NUCLEOTIDE SEQUENCE</scope>
    <source>
        <strain evidence="9">ZZ-2019</strain>
        <tissue evidence="9">Adductor muscle</tissue>
    </source>
</reference>
<keyword evidence="7" id="KW-1015">Disulfide bond</keyword>
<keyword evidence="4" id="KW-0479">Metal-binding</keyword>
<sequence length="155" mass="17447">MRSEHSTFNAEENLSSTQNVAFKKRAFQSSILNGPSFAENAVDDIFGDFWDCASTDFEDRPYWYVDLDSYYEIQQVEILNRADCCPERLHDVDVTVAGCNEDFHMLCGTFEGPGTASERVVLECPKGTIGRYVKLQITKGINNILSICEVKVIGK</sequence>
<evidence type="ECO:0000256" key="3">
    <source>
        <dbReference type="ARBA" id="ARBA00011233"/>
    </source>
</evidence>
<dbReference type="SUPFAM" id="SSF49785">
    <property type="entry name" value="Galactose-binding domain-like"/>
    <property type="match status" value="1"/>
</dbReference>
<comment type="subunit">
    <text evidence="3">Homotrimer.</text>
</comment>
<dbReference type="GO" id="GO:0010185">
    <property type="term" value="P:regulation of cellular defense response"/>
    <property type="evidence" value="ECO:0007669"/>
    <property type="project" value="UniProtKB-ARBA"/>
</dbReference>
<name>A0AA89C557_PINIB</name>